<feature type="domain" description="SGNH" evidence="3">
    <location>
        <begin position="472"/>
        <end position="686"/>
    </location>
</feature>
<organism evidence="4 5">
    <name type="scientific">Oerskovia enterophila</name>
    <dbReference type="NCBI Taxonomy" id="43678"/>
    <lineage>
        <taxon>Bacteria</taxon>
        <taxon>Bacillati</taxon>
        <taxon>Actinomycetota</taxon>
        <taxon>Actinomycetes</taxon>
        <taxon>Micrococcales</taxon>
        <taxon>Cellulomonadaceae</taxon>
        <taxon>Oerskovia</taxon>
    </lineage>
</organism>
<protein>
    <submittedName>
        <fullName evidence="4">O-acetyltransferase OatA</fullName>
        <ecNumber evidence="4">2.3.1.-</ecNumber>
    </submittedName>
</protein>
<accession>A0A163RRE0</accession>
<evidence type="ECO:0000259" key="3">
    <source>
        <dbReference type="Pfam" id="PF19040"/>
    </source>
</evidence>
<dbReference type="GO" id="GO:0009103">
    <property type="term" value="P:lipopolysaccharide biosynthetic process"/>
    <property type="evidence" value="ECO:0007669"/>
    <property type="project" value="TreeGrafter"/>
</dbReference>
<name>A0A163RRE0_9CELL</name>
<proteinExistence type="predicted"/>
<feature type="transmembrane region" description="Helical" evidence="1">
    <location>
        <begin position="354"/>
        <end position="372"/>
    </location>
</feature>
<dbReference type="InterPro" id="IPR043968">
    <property type="entry name" value="SGNH"/>
</dbReference>
<keyword evidence="4" id="KW-0808">Transferase</keyword>
<feature type="transmembrane region" description="Helical" evidence="1">
    <location>
        <begin position="257"/>
        <end position="277"/>
    </location>
</feature>
<dbReference type="EC" id="2.3.1.-" evidence="4"/>
<gene>
    <name evidence="4" type="primary">oatA_1</name>
    <name evidence="4" type="ORF">OJAG_17200</name>
</gene>
<dbReference type="PANTHER" id="PTHR23028:SF53">
    <property type="entry name" value="ACYL_TRANSF_3 DOMAIN-CONTAINING PROTEIN"/>
    <property type="match status" value="1"/>
</dbReference>
<feature type="transmembrane region" description="Helical" evidence="1">
    <location>
        <begin position="177"/>
        <end position="200"/>
    </location>
</feature>
<feature type="transmembrane region" description="Helical" evidence="1">
    <location>
        <begin position="212"/>
        <end position="229"/>
    </location>
</feature>
<evidence type="ECO:0000313" key="4">
    <source>
        <dbReference type="EMBL" id="KZM35613.1"/>
    </source>
</evidence>
<dbReference type="GO" id="GO:0016747">
    <property type="term" value="F:acyltransferase activity, transferring groups other than amino-acyl groups"/>
    <property type="evidence" value="ECO:0007669"/>
    <property type="project" value="InterPro"/>
</dbReference>
<dbReference type="Pfam" id="PF19040">
    <property type="entry name" value="SGNH"/>
    <property type="match status" value="1"/>
</dbReference>
<evidence type="ECO:0000256" key="1">
    <source>
        <dbReference type="SAM" id="Phobius"/>
    </source>
</evidence>
<feature type="transmembrane region" description="Helical" evidence="1">
    <location>
        <begin position="315"/>
        <end position="334"/>
    </location>
</feature>
<feature type="transmembrane region" description="Helical" evidence="1">
    <location>
        <begin position="153"/>
        <end position="170"/>
    </location>
</feature>
<sequence length="697" mass="72778">MSARPGRDRPGFRGDVEGLRGLAVVLVLLFHASVPGVPGGYVGVDLFFVVSGFLITGLLLRELTSTGRIGLHAFFAGRARRILPAACVVLVGTAVAAWWVLPPLRARDTMIDVLASALQVANLRFIAQETDYMAAASAPSPVLHYWSLAVEEQFYVVLPLLLALTGVLAARTRRRPLPAAVWVLVVATVASFVVSLVLTASDPAVAYMSPLTRAWQFGVGGLLAAALLGRPDGAAPLSHASLAPARGRRGLRGLRRASWTLVGWAGCAAIGWSTVVYDEATAFPGLAALLPTLGTVAILAAPADVRVVPGTVGHVLALAPVRFVGRLSFAWYLVHWPVLVLADAAWGPLGWPQRVVLTLGAGGLAWLVLRCVEAPLRHSPAVVLRPSASYSVGFTGVLLALTASLGAGSAVYGALADEDVAAADVALDEIFDPASLARTGGPVSPGLTRAALDAPPAETPCLGSLSLSATDWPDECVVGPPGGPEVVLFGDSKAFQWSGALRDIALDQGWHLTIVTKGGCTPAALPQALLEESQHCESWRDAQVARIAAHADVVVLGSSAAYFLDEQAADLRLDAWRSTFDRFAEHDVPVVYLRDTPTPVFDVPSCVSGAIDDWDECAFARAEGLPPDPLLVDLALGDVPGVEAVDVSGVLCSTERCPAVLGGLLLYRDGSHLTATAAGVLRPELERALLATSALGG</sequence>
<dbReference type="STRING" id="43678.OJAG_17200"/>
<dbReference type="PATRIC" id="fig|43678.3.peg.1802"/>
<keyword evidence="1" id="KW-0812">Transmembrane</keyword>
<dbReference type="EMBL" id="LRIE01000068">
    <property type="protein sequence ID" value="KZM35613.1"/>
    <property type="molecule type" value="Genomic_DNA"/>
</dbReference>
<dbReference type="Pfam" id="PF01757">
    <property type="entry name" value="Acyl_transf_3"/>
    <property type="match status" value="1"/>
</dbReference>
<comment type="caution">
    <text evidence="4">The sequence shown here is derived from an EMBL/GenBank/DDBJ whole genome shotgun (WGS) entry which is preliminary data.</text>
</comment>
<feature type="transmembrane region" description="Helical" evidence="1">
    <location>
        <begin position="283"/>
        <end position="303"/>
    </location>
</feature>
<dbReference type="InterPro" id="IPR002656">
    <property type="entry name" value="Acyl_transf_3_dom"/>
</dbReference>
<dbReference type="Proteomes" id="UP000076447">
    <property type="component" value="Unassembled WGS sequence"/>
</dbReference>
<feature type="transmembrane region" description="Helical" evidence="1">
    <location>
        <begin position="81"/>
        <end position="101"/>
    </location>
</feature>
<feature type="transmembrane region" description="Helical" evidence="1">
    <location>
        <begin position="392"/>
        <end position="415"/>
    </location>
</feature>
<feature type="domain" description="Acyltransferase 3" evidence="2">
    <location>
        <begin position="15"/>
        <end position="368"/>
    </location>
</feature>
<dbReference type="InterPro" id="IPR050879">
    <property type="entry name" value="Acyltransferase_3"/>
</dbReference>
<dbReference type="PANTHER" id="PTHR23028">
    <property type="entry name" value="ACETYLTRANSFERASE"/>
    <property type="match status" value="1"/>
</dbReference>
<dbReference type="GO" id="GO:0016020">
    <property type="term" value="C:membrane"/>
    <property type="evidence" value="ECO:0007669"/>
    <property type="project" value="TreeGrafter"/>
</dbReference>
<reference evidence="4 5" key="1">
    <citation type="submission" date="2016-01" db="EMBL/GenBank/DDBJ databases">
        <title>Genome sequence of Oerskovia enterophila VJag, an agar and cellulose degrading bacterium.</title>
        <authorList>
            <person name="Poehlein A."/>
            <person name="Jag V."/>
            <person name="Bengelsdorf F."/>
            <person name="Duerre P."/>
            <person name="Daniel R."/>
        </authorList>
    </citation>
    <scope>NUCLEOTIDE SEQUENCE [LARGE SCALE GENOMIC DNA]</scope>
    <source>
        <strain evidence="4 5">VJag</strain>
    </source>
</reference>
<dbReference type="RefSeq" id="WP_068708148.1">
    <property type="nucleotide sequence ID" value="NZ_LRIE01000068.1"/>
</dbReference>
<feature type="transmembrane region" description="Helical" evidence="1">
    <location>
        <begin position="40"/>
        <end position="60"/>
    </location>
</feature>
<dbReference type="AlphaFoldDB" id="A0A163RRE0"/>
<keyword evidence="1" id="KW-0472">Membrane</keyword>
<evidence type="ECO:0000313" key="5">
    <source>
        <dbReference type="Proteomes" id="UP000076447"/>
    </source>
</evidence>
<keyword evidence="1" id="KW-1133">Transmembrane helix</keyword>
<evidence type="ECO:0000259" key="2">
    <source>
        <dbReference type="Pfam" id="PF01757"/>
    </source>
</evidence>
<feature type="transmembrane region" description="Helical" evidence="1">
    <location>
        <begin position="12"/>
        <end position="34"/>
    </location>
</feature>
<keyword evidence="4" id="KW-0012">Acyltransferase</keyword>